<evidence type="ECO:0000313" key="3">
    <source>
        <dbReference type="Proteomes" id="UP000199518"/>
    </source>
</evidence>
<dbReference type="AlphaFoldDB" id="A0A1I3PSR1"/>
<dbReference type="PANTHER" id="PTHR30093">
    <property type="entry name" value="GENERAL SECRETION PATHWAY PROTEIN G"/>
    <property type="match status" value="1"/>
</dbReference>
<dbReference type="NCBIfam" id="TIGR02532">
    <property type="entry name" value="IV_pilin_GFxxxE"/>
    <property type="match status" value="1"/>
</dbReference>
<evidence type="ECO:0000259" key="1">
    <source>
        <dbReference type="Pfam" id="PF07596"/>
    </source>
</evidence>
<organism evidence="2 3">
    <name type="scientific">Planctomicrobium piriforme</name>
    <dbReference type="NCBI Taxonomy" id="1576369"/>
    <lineage>
        <taxon>Bacteria</taxon>
        <taxon>Pseudomonadati</taxon>
        <taxon>Planctomycetota</taxon>
        <taxon>Planctomycetia</taxon>
        <taxon>Planctomycetales</taxon>
        <taxon>Planctomycetaceae</taxon>
        <taxon>Planctomicrobium</taxon>
    </lineage>
</organism>
<dbReference type="PANTHER" id="PTHR30093:SF2">
    <property type="entry name" value="TYPE II SECRETION SYSTEM PROTEIN H"/>
    <property type="match status" value="1"/>
</dbReference>
<dbReference type="RefSeq" id="WP_092054336.1">
    <property type="nucleotide sequence ID" value="NZ_FOQD01000017.1"/>
</dbReference>
<dbReference type="Pfam" id="PF07963">
    <property type="entry name" value="N_methyl"/>
    <property type="match status" value="1"/>
</dbReference>
<dbReference type="EMBL" id="FOQD01000017">
    <property type="protein sequence ID" value="SFJ24814.1"/>
    <property type="molecule type" value="Genomic_DNA"/>
</dbReference>
<protein>
    <submittedName>
        <fullName evidence="2">Prepilin-type N-terminal cleavage/methylation domain-containing protein</fullName>
    </submittedName>
</protein>
<dbReference type="STRING" id="1576369.SAMN05421753_11734"/>
<dbReference type="PROSITE" id="PS00409">
    <property type="entry name" value="PROKAR_NTER_METHYL"/>
    <property type="match status" value="1"/>
</dbReference>
<dbReference type="NCBIfam" id="TIGR04294">
    <property type="entry name" value="pre_pil_HX9DG"/>
    <property type="match status" value="1"/>
</dbReference>
<gene>
    <name evidence="2" type="ORF">SAMN05421753_11734</name>
</gene>
<dbReference type="InterPro" id="IPR011453">
    <property type="entry name" value="DUF1559"/>
</dbReference>
<dbReference type="SUPFAM" id="SSF54523">
    <property type="entry name" value="Pili subunits"/>
    <property type="match status" value="1"/>
</dbReference>
<dbReference type="OrthoDB" id="213634at2"/>
<proteinExistence type="predicted"/>
<dbReference type="InterPro" id="IPR045584">
    <property type="entry name" value="Pilin-like"/>
</dbReference>
<dbReference type="Proteomes" id="UP000199518">
    <property type="component" value="Unassembled WGS sequence"/>
</dbReference>
<reference evidence="3" key="1">
    <citation type="submission" date="2016-10" db="EMBL/GenBank/DDBJ databases">
        <authorList>
            <person name="Varghese N."/>
            <person name="Submissions S."/>
        </authorList>
    </citation>
    <scope>NUCLEOTIDE SEQUENCE [LARGE SCALE GENOMIC DNA]</scope>
    <source>
        <strain evidence="3">DSM 26348</strain>
    </source>
</reference>
<feature type="domain" description="DUF1559" evidence="1">
    <location>
        <begin position="33"/>
        <end position="330"/>
    </location>
</feature>
<keyword evidence="3" id="KW-1185">Reference proteome</keyword>
<dbReference type="InterPro" id="IPR012902">
    <property type="entry name" value="N_methyl_site"/>
</dbReference>
<dbReference type="InterPro" id="IPR027558">
    <property type="entry name" value="Pre_pil_HX9DG_C"/>
</dbReference>
<dbReference type="Pfam" id="PF07596">
    <property type="entry name" value="SBP_bac_10"/>
    <property type="match status" value="1"/>
</dbReference>
<name>A0A1I3PSR1_9PLAN</name>
<dbReference type="Gene3D" id="3.30.700.10">
    <property type="entry name" value="Glycoprotein, Type 4 Pilin"/>
    <property type="match status" value="1"/>
</dbReference>
<accession>A0A1I3PSR1</accession>
<evidence type="ECO:0000313" key="2">
    <source>
        <dbReference type="EMBL" id="SFJ24814.1"/>
    </source>
</evidence>
<sequence>MTRRRLKGFTLIELLVVIAIIAILIALLLPAVQQAREAARRSQCKNNLKQLGLAMHNYHDAYNQFAPGAIYQGRFNQGGAAPQDGRDYTAPNAGWGATWAIFMLPFADQAGLYNQYDFTKLATAQVAGAGQNLQRANLSLMNCPSHPVMNTRLNQNYDGFAKGTYAANATSRHYFATADFTNIASRGPVSAIGQWGANLRDILDGSSNVVLMSEVVKIDNGGDDRGAWAWVSGALFCGRTTPSYDMGVTPATAFSTSVIVTPNSRRYSDSSPYAGNANISANPGTPAYQYNDIDRTDASGGTAARSFHTGGVHATLCDGSVRFIGENIDATTWSNLLSISDGNIIGEF</sequence>